<proteinExistence type="predicted"/>
<accession>A0A1G6PFG9</accession>
<organism evidence="3 4">
    <name type="scientific">Paracidovorax valerianellae</name>
    <dbReference type="NCBI Taxonomy" id="187868"/>
    <lineage>
        <taxon>Bacteria</taxon>
        <taxon>Pseudomonadati</taxon>
        <taxon>Pseudomonadota</taxon>
        <taxon>Betaproteobacteria</taxon>
        <taxon>Burkholderiales</taxon>
        <taxon>Comamonadaceae</taxon>
        <taxon>Paracidovorax</taxon>
    </lineage>
</organism>
<dbReference type="AlphaFoldDB" id="A0A1G6PFG9"/>
<gene>
    <name evidence="3" type="ORF">SAMN05192589_103212</name>
</gene>
<dbReference type="Proteomes" id="UP000198781">
    <property type="component" value="Unassembled WGS sequence"/>
</dbReference>
<dbReference type="GO" id="GO:0009307">
    <property type="term" value="P:DNA restriction-modification system"/>
    <property type="evidence" value="ECO:0007669"/>
    <property type="project" value="InterPro"/>
</dbReference>
<feature type="domain" description="Restriction endonuclease type IV Mrr" evidence="2">
    <location>
        <begin position="102"/>
        <end position="208"/>
    </location>
</feature>
<feature type="transmembrane region" description="Helical" evidence="1">
    <location>
        <begin position="40"/>
        <end position="58"/>
    </location>
</feature>
<protein>
    <submittedName>
        <fullName evidence="3">Restriction system protein</fullName>
    </submittedName>
</protein>
<dbReference type="GO" id="GO:0003677">
    <property type="term" value="F:DNA binding"/>
    <property type="evidence" value="ECO:0007669"/>
    <property type="project" value="InterPro"/>
</dbReference>
<dbReference type="GO" id="GO:0004519">
    <property type="term" value="F:endonuclease activity"/>
    <property type="evidence" value="ECO:0007669"/>
    <property type="project" value="InterPro"/>
</dbReference>
<sequence>MRRPATLDRTHAINRFSTRIPVKFKMAPNSLFAILLRSPWWVSWSVAGLIALVCGALLPSHIAPYAAVGAMPIFGVGCLAAWRQWRAPSSAKVQAVLAQAADMPWRTFANALERAWQAEGYAVRRLTGLQADLCLEKAGQVTLVSARRWKAATHGVEPLRDLHAAAQAQDAQGSAYIALQGTVSDNARSYAREHGIALIEADALATLLLKAPPPAA</sequence>
<name>A0A1G6PFG9_9BURK</name>
<keyword evidence="1" id="KW-0812">Transmembrane</keyword>
<dbReference type="InterPro" id="IPR011335">
    <property type="entry name" value="Restrct_endonuc-II-like"/>
</dbReference>
<dbReference type="Pfam" id="PF04471">
    <property type="entry name" value="Mrr_cat"/>
    <property type="match status" value="1"/>
</dbReference>
<dbReference type="SUPFAM" id="SSF52980">
    <property type="entry name" value="Restriction endonuclease-like"/>
    <property type="match status" value="1"/>
</dbReference>
<evidence type="ECO:0000313" key="4">
    <source>
        <dbReference type="Proteomes" id="UP000198781"/>
    </source>
</evidence>
<dbReference type="STRING" id="187868.SAMN05192589_103212"/>
<dbReference type="InterPro" id="IPR007560">
    <property type="entry name" value="Restrct_endonuc_IV_Mrr"/>
</dbReference>
<evidence type="ECO:0000313" key="3">
    <source>
        <dbReference type="EMBL" id="SDC78207.1"/>
    </source>
</evidence>
<keyword evidence="4" id="KW-1185">Reference proteome</keyword>
<keyword evidence="1" id="KW-0472">Membrane</keyword>
<dbReference type="EMBL" id="FMZC01000003">
    <property type="protein sequence ID" value="SDC78207.1"/>
    <property type="molecule type" value="Genomic_DNA"/>
</dbReference>
<evidence type="ECO:0000259" key="2">
    <source>
        <dbReference type="Pfam" id="PF04471"/>
    </source>
</evidence>
<reference evidence="3 4" key="1">
    <citation type="submission" date="2016-10" db="EMBL/GenBank/DDBJ databases">
        <authorList>
            <person name="de Groot N.N."/>
        </authorList>
    </citation>
    <scope>NUCLEOTIDE SEQUENCE [LARGE SCALE GENOMIC DNA]</scope>
    <source>
        <strain evidence="3 4">DSM 16619</strain>
    </source>
</reference>
<keyword evidence="1" id="KW-1133">Transmembrane helix</keyword>
<feature type="transmembrane region" description="Helical" evidence="1">
    <location>
        <begin position="64"/>
        <end position="82"/>
    </location>
</feature>
<evidence type="ECO:0000256" key="1">
    <source>
        <dbReference type="SAM" id="Phobius"/>
    </source>
</evidence>